<dbReference type="EMBL" id="LN853483">
    <property type="protein sequence ID" value="CRY96034.1"/>
    <property type="molecule type" value="Genomic_DNA"/>
</dbReference>
<dbReference type="InterPro" id="IPR001668">
    <property type="entry name" value="Mob_Pre"/>
</dbReference>
<keyword evidence="1" id="KW-0614">Plasmid</keyword>
<dbReference type="Gene3D" id="3.30.930.30">
    <property type="match status" value="1"/>
</dbReference>
<sequence length="384" mass="44283">MGYTIATHNGSAVARDHNIRNEKIVSKEKHINPDGIHEIWIDEKPRHAYERIFGQSVADYNEKQKRTDRKITNYYADICKDAKKHPVYEMIVSIGNRDNTVDEQTGKQILREFVDTWKDRNPNLELIGAYYHADEEGVPHVHCDYVPVAHGYTRGMDTQTGLVKALGEMGFQKQGAATAQIQWEHRENNILENLCKAQDLIIDHPAGEKRAHIHTETYKARQALQEARRTTKKSLSDMKYLKGQKDALESEIRALKSIKKLQGNILSGEQVKNIKTESIIFDNDKVKISKSDLEHLQATALIGEQADQIYKSSKAYLQKAENTLKQAEKKNREPIPERMERLKLEKKIAVYEQELKKYPDVQKRIQKALAENQQPEKHISKLLR</sequence>
<organism evidence="1">
    <name type="scientific">uncultured prokaryote</name>
    <dbReference type="NCBI Taxonomy" id="198431"/>
    <lineage>
        <taxon>unclassified sequences</taxon>
        <taxon>environmental samples</taxon>
    </lineage>
</organism>
<dbReference type="Pfam" id="PF01076">
    <property type="entry name" value="Mob_Pre"/>
    <property type="match status" value="1"/>
</dbReference>
<proteinExistence type="predicted"/>
<evidence type="ECO:0008006" key="2">
    <source>
        <dbReference type="Google" id="ProtNLM"/>
    </source>
</evidence>
<accession>A0A0H5Q3Q6</accession>
<name>A0A0H5Q3Q6_9ZZZZ</name>
<geneLocation type="plasmid" evidence="1">
    <name>pRGFK0881</name>
</geneLocation>
<protein>
    <recommendedName>
        <fullName evidence="2">Plasmid recombination enzyme</fullName>
    </recommendedName>
</protein>
<reference evidence="1" key="2">
    <citation type="submission" date="2015-07" db="EMBL/GenBank/DDBJ databases">
        <title>Plasmids, circular viruses and viroids from rat gut.</title>
        <authorList>
            <person name="Jorgensen T.J."/>
            <person name="Hansen M.A."/>
            <person name="Xu Z."/>
            <person name="Tabak M.A."/>
            <person name="Sorensen S.J."/>
            <person name="Hansen L.H."/>
        </authorList>
    </citation>
    <scope>NUCLEOTIDE SEQUENCE</scope>
    <source>
        <plasmid evidence="1">pRGFK0881</plasmid>
    </source>
</reference>
<evidence type="ECO:0000313" key="1">
    <source>
        <dbReference type="EMBL" id="CRY96034.1"/>
    </source>
</evidence>
<dbReference type="GO" id="GO:0006310">
    <property type="term" value="P:DNA recombination"/>
    <property type="evidence" value="ECO:0007669"/>
    <property type="project" value="InterPro"/>
</dbReference>
<dbReference type="AlphaFoldDB" id="A0A0H5Q3Q6"/>
<reference evidence="1" key="1">
    <citation type="submission" date="2015-06" db="EMBL/GenBank/DDBJ databases">
        <authorList>
            <person name="Joergensen T."/>
        </authorList>
    </citation>
    <scope>NUCLEOTIDE SEQUENCE</scope>
    <source>
        <plasmid evidence="1">pRGFK0881</plasmid>
    </source>
</reference>
<dbReference type="GO" id="GO:0003677">
    <property type="term" value="F:DNA binding"/>
    <property type="evidence" value="ECO:0007669"/>
    <property type="project" value="InterPro"/>
</dbReference>